<keyword evidence="2" id="KW-1185">Reference proteome</keyword>
<proteinExistence type="predicted"/>
<protein>
    <submittedName>
        <fullName evidence="1">Uncharacterized protein</fullName>
    </submittedName>
</protein>
<dbReference type="Proteomes" id="UP001150603">
    <property type="component" value="Unassembled WGS sequence"/>
</dbReference>
<name>A0ACC1IZD4_9FUNG</name>
<organism evidence="1 2">
    <name type="scientific">Linderina macrospora</name>
    <dbReference type="NCBI Taxonomy" id="4868"/>
    <lineage>
        <taxon>Eukaryota</taxon>
        <taxon>Fungi</taxon>
        <taxon>Fungi incertae sedis</taxon>
        <taxon>Zoopagomycota</taxon>
        <taxon>Kickxellomycotina</taxon>
        <taxon>Kickxellomycetes</taxon>
        <taxon>Kickxellales</taxon>
        <taxon>Kickxellaceae</taxon>
        <taxon>Linderina</taxon>
    </lineage>
</organism>
<comment type="caution">
    <text evidence="1">The sequence shown here is derived from an EMBL/GenBank/DDBJ whole genome shotgun (WGS) entry which is preliminary data.</text>
</comment>
<reference evidence="1" key="1">
    <citation type="submission" date="2022-07" db="EMBL/GenBank/DDBJ databases">
        <title>Phylogenomic reconstructions and comparative analyses of Kickxellomycotina fungi.</title>
        <authorList>
            <person name="Reynolds N.K."/>
            <person name="Stajich J.E."/>
            <person name="Barry K."/>
            <person name="Grigoriev I.V."/>
            <person name="Crous P."/>
            <person name="Smith M.E."/>
        </authorList>
    </citation>
    <scope>NUCLEOTIDE SEQUENCE</scope>
    <source>
        <strain evidence="1">NRRL 5244</strain>
    </source>
</reference>
<evidence type="ECO:0000313" key="1">
    <source>
        <dbReference type="EMBL" id="KAJ1931645.1"/>
    </source>
</evidence>
<feature type="non-terminal residue" evidence="1">
    <location>
        <position position="356"/>
    </location>
</feature>
<accession>A0ACC1IZD4</accession>
<dbReference type="EMBL" id="JANBPW010005901">
    <property type="protein sequence ID" value="KAJ1931645.1"/>
    <property type="molecule type" value="Genomic_DNA"/>
</dbReference>
<gene>
    <name evidence="1" type="ORF">FBU59_006643</name>
</gene>
<sequence length="356" mass="39257">MDDIDTAGHDAAADGEDIAMISSSAIAPAQGFNSWEPRVLQLLECLAESASGRTQVPGDDTGAAKQPALVQQFTATITRESVLVTFFDITLEVMRRSNIPWSAGVDKAITNSLELLDGPVGVDPELARRKLEIREQYRLMCLKRMLFSYGLPDFHISNTRMAYPLLQWLVRKTDSPGIMADALQLVDAYHQLSRTTAYVLRLQALCEAGDPDKVAKLIEYIDVTEHQPHSKDSHYARLVPTEASLSLDSGTSAAKDDQTVSRYVPMEIVRRGLCWIHELLDSMTFTGESSKIQFSQYVEAAMAMIHALDALCKKHVAAAQALAEGTSSQHGERVLPQYLLDKIKDFVAEEKASMGV</sequence>
<evidence type="ECO:0000313" key="2">
    <source>
        <dbReference type="Proteomes" id="UP001150603"/>
    </source>
</evidence>